<proteinExistence type="predicted"/>
<dbReference type="Proteomes" id="UP000504635">
    <property type="component" value="Unplaced"/>
</dbReference>
<accession>A0A6J2YCC6</accession>
<evidence type="ECO:0000313" key="2">
    <source>
        <dbReference type="RefSeq" id="XP_030760565.1"/>
    </source>
</evidence>
<dbReference type="OrthoDB" id="8195170at2759"/>
<dbReference type="GeneID" id="115885717"/>
<dbReference type="InParanoid" id="A0A6J2YCC6"/>
<evidence type="ECO:0000313" key="1">
    <source>
        <dbReference type="Proteomes" id="UP000504635"/>
    </source>
</evidence>
<gene>
    <name evidence="2" type="primary">LOC115885717</name>
</gene>
<dbReference type="InterPro" id="IPR036691">
    <property type="entry name" value="Endo/exonu/phosph_ase_sf"/>
</dbReference>
<dbReference type="KEGG" id="soy:115885717"/>
<reference evidence="2" key="1">
    <citation type="submission" date="2025-08" db="UniProtKB">
        <authorList>
            <consortium name="RefSeq"/>
        </authorList>
    </citation>
    <scope>IDENTIFICATION</scope>
    <source>
        <tissue evidence="2">Gonads</tissue>
    </source>
</reference>
<dbReference type="Gene3D" id="3.60.10.10">
    <property type="entry name" value="Endonuclease/exonuclease/phosphatase"/>
    <property type="match status" value="1"/>
</dbReference>
<sequence length="190" mass="22817">MNGFFEHKNIHKYTWHQETRQLTSIIDYIMVKQNTEWKIEDVRAHRGVECGSDHYLVKSKMRIKYKRNSNINDSTPDLREKIKTIRYKTYLLKESSVKLLYQNRLKAILDDHTYVVNALTAAASEALGEENTRKKSDYDGWNRELEEQKNVNQKTYHKWICTKSPEDRTEYKKELATFKKLLNRELLRKE</sequence>
<dbReference type="AlphaFoldDB" id="A0A6J2YCC6"/>
<name>A0A6J2YCC6_SITOR</name>
<organism evidence="1 2">
    <name type="scientific">Sitophilus oryzae</name>
    <name type="common">Rice weevil</name>
    <name type="synonym">Curculio oryzae</name>
    <dbReference type="NCBI Taxonomy" id="7048"/>
    <lineage>
        <taxon>Eukaryota</taxon>
        <taxon>Metazoa</taxon>
        <taxon>Ecdysozoa</taxon>
        <taxon>Arthropoda</taxon>
        <taxon>Hexapoda</taxon>
        <taxon>Insecta</taxon>
        <taxon>Pterygota</taxon>
        <taxon>Neoptera</taxon>
        <taxon>Endopterygota</taxon>
        <taxon>Coleoptera</taxon>
        <taxon>Polyphaga</taxon>
        <taxon>Cucujiformia</taxon>
        <taxon>Curculionidae</taxon>
        <taxon>Dryophthorinae</taxon>
        <taxon>Sitophilus</taxon>
    </lineage>
</organism>
<dbReference type="SUPFAM" id="SSF56219">
    <property type="entry name" value="DNase I-like"/>
    <property type="match status" value="1"/>
</dbReference>
<protein>
    <submittedName>
        <fullName evidence="2">Uncharacterized protein LOC115885717</fullName>
    </submittedName>
</protein>
<keyword evidence="1" id="KW-1185">Reference proteome</keyword>
<dbReference type="RefSeq" id="XP_030760565.1">
    <property type="nucleotide sequence ID" value="XM_030904705.1"/>
</dbReference>